<dbReference type="Proteomes" id="UP000664203">
    <property type="component" value="Unassembled WGS sequence"/>
</dbReference>
<comment type="caution">
    <text evidence="1">The sequence shown here is derived from an EMBL/GenBank/DDBJ whole genome shotgun (WGS) entry which is preliminary data.</text>
</comment>
<evidence type="ECO:0000313" key="1">
    <source>
        <dbReference type="EMBL" id="CAF9924087.1"/>
    </source>
</evidence>
<gene>
    <name evidence="1" type="ORF">ALECFALPRED_002675</name>
</gene>
<evidence type="ECO:0000313" key="2">
    <source>
        <dbReference type="Proteomes" id="UP000664203"/>
    </source>
</evidence>
<protein>
    <submittedName>
        <fullName evidence="1">Uncharacterized protein</fullName>
    </submittedName>
</protein>
<accession>A0A8H3FF51</accession>
<dbReference type="AlphaFoldDB" id="A0A8H3FF51"/>
<dbReference type="Pfam" id="PF11951">
    <property type="entry name" value="Fungal_trans_2"/>
    <property type="match status" value="1"/>
</dbReference>
<reference evidence="1" key="1">
    <citation type="submission" date="2021-03" db="EMBL/GenBank/DDBJ databases">
        <authorList>
            <person name="Tagirdzhanova G."/>
        </authorList>
    </citation>
    <scope>NUCLEOTIDE SEQUENCE</scope>
</reference>
<name>A0A8H3FF51_9LECA</name>
<dbReference type="EMBL" id="CAJPDR010000181">
    <property type="protein sequence ID" value="CAF9924087.1"/>
    <property type="molecule type" value="Genomic_DNA"/>
</dbReference>
<dbReference type="OrthoDB" id="3597252at2759"/>
<organism evidence="1 2">
    <name type="scientific">Alectoria fallacina</name>
    <dbReference type="NCBI Taxonomy" id="1903189"/>
    <lineage>
        <taxon>Eukaryota</taxon>
        <taxon>Fungi</taxon>
        <taxon>Dikarya</taxon>
        <taxon>Ascomycota</taxon>
        <taxon>Pezizomycotina</taxon>
        <taxon>Lecanoromycetes</taxon>
        <taxon>OSLEUM clade</taxon>
        <taxon>Lecanoromycetidae</taxon>
        <taxon>Lecanorales</taxon>
        <taxon>Lecanorineae</taxon>
        <taxon>Parmeliaceae</taxon>
        <taxon>Alectoria</taxon>
    </lineage>
</organism>
<keyword evidence="2" id="KW-1185">Reference proteome</keyword>
<sequence>MRYRSNRLLLDNPRTEFAGPRSEVQGLYSNIDAPRAFPGANKAEDYDDSAPYAASEKPWKVATIKTFSKSADDAPATNLAANRDLSLKPVYSDFHTCGIRHELCRPPKNLKPDELKHYYVNAFLPGRTVVNNHAFSDLLRHHGTQIERFMIPALMTLYLEQRELRFVSTQQRLRVDEAVIKYHLQLWQTGDTSDPVDCLHFVLIANQYIIIRPRLRPYWTTYIVPMLRSDPVQRCLQQHGNLGLRLKLNSHWILSDIAHKLSRGQPASFLWDHELRNDYVDPLVGLSPRLLNIYAEVTWELLEKSPRLIQETSLLDRLAEVEQRVPKFETILATESKMLEHIANSYLHAAYIYVMCRLQKVTVFHPTVQQHRNELRQLLSPESLPLSGISLRAVWPLAPAIILCVTCVDTDEKNNLEQGLIRELHHAGAYTNIPPALHAVRKVWDAQNLDMLKEGWWEDMVAVVGPERLSLT</sequence>
<dbReference type="InterPro" id="IPR021858">
    <property type="entry name" value="Fun_TF"/>
</dbReference>
<proteinExistence type="predicted"/>